<keyword evidence="10 17" id="KW-0100">Branched-chain amino acid biosynthesis</keyword>
<evidence type="ECO:0000256" key="16">
    <source>
        <dbReference type="RuleBase" id="RU004516"/>
    </source>
</evidence>
<comment type="cofactor">
    <cofactor evidence="1 16">
        <name>pyridoxal 5'-phosphate</name>
        <dbReference type="ChEBI" id="CHEBI:597326"/>
    </cofactor>
</comment>
<comment type="pathway">
    <text evidence="2">Amino-acid biosynthesis; L-isoleucine biosynthesis; L-isoleucine from 2-oxobutanoate: step 4/4.</text>
</comment>
<dbReference type="CDD" id="cd01557">
    <property type="entry name" value="BCAT_beta_family"/>
    <property type="match status" value="1"/>
</dbReference>
<comment type="pathway">
    <text evidence="3">Amino-acid biosynthesis; L-valine biosynthesis; L-valine from pyruvate: step 4/4.</text>
</comment>
<dbReference type="Gene3D" id="3.30.470.10">
    <property type="match status" value="1"/>
</dbReference>
<keyword evidence="7 17" id="KW-0028">Amino-acid biosynthesis</keyword>
<gene>
    <name evidence="18" type="primary">ulm22</name>
</gene>
<dbReference type="GO" id="GO:0052656">
    <property type="term" value="F:L-isoleucine-2-oxoglutarate transaminase activity"/>
    <property type="evidence" value="ECO:0007669"/>
    <property type="project" value="RHEA"/>
</dbReference>
<comment type="similarity">
    <text evidence="5 15">Belongs to the class-IV pyridoxal-phosphate-dependent aminotransferase family.</text>
</comment>
<name>A0A2D3E327_9ACTN</name>
<dbReference type="PROSITE" id="PS00770">
    <property type="entry name" value="AA_TRANSFER_CLASS_4"/>
    <property type="match status" value="1"/>
</dbReference>
<dbReference type="Gene3D" id="3.20.10.10">
    <property type="entry name" value="D-amino Acid Aminotransferase, subunit A, domain 2"/>
    <property type="match status" value="1"/>
</dbReference>
<evidence type="ECO:0000256" key="11">
    <source>
        <dbReference type="ARBA" id="ARBA00048212"/>
    </source>
</evidence>
<evidence type="ECO:0000256" key="17">
    <source>
        <dbReference type="RuleBase" id="RU004517"/>
    </source>
</evidence>
<dbReference type="InterPro" id="IPR018300">
    <property type="entry name" value="Aminotrans_IV_CS"/>
</dbReference>
<dbReference type="InterPro" id="IPR036038">
    <property type="entry name" value="Aminotransferase-like"/>
</dbReference>
<dbReference type="Pfam" id="PF01063">
    <property type="entry name" value="Aminotran_4"/>
    <property type="match status" value="1"/>
</dbReference>
<organism evidence="18">
    <name type="scientific">Streptomyces sp. KCB13F003</name>
    <dbReference type="NCBI Taxonomy" id="2052824"/>
    <lineage>
        <taxon>Bacteria</taxon>
        <taxon>Bacillati</taxon>
        <taxon>Actinomycetota</taxon>
        <taxon>Actinomycetes</taxon>
        <taxon>Kitasatosporales</taxon>
        <taxon>Streptomycetaceae</taxon>
        <taxon>Streptomyces</taxon>
    </lineage>
</organism>
<dbReference type="AlphaFoldDB" id="A0A2D3E327"/>
<comment type="catalytic activity">
    <reaction evidence="13 17">
        <text>L-leucine + 2-oxoglutarate = 4-methyl-2-oxopentanoate + L-glutamate</text>
        <dbReference type="Rhea" id="RHEA:18321"/>
        <dbReference type="ChEBI" id="CHEBI:16810"/>
        <dbReference type="ChEBI" id="CHEBI:17865"/>
        <dbReference type="ChEBI" id="CHEBI:29985"/>
        <dbReference type="ChEBI" id="CHEBI:57427"/>
        <dbReference type="EC" id="2.6.1.42"/>
    </reaction>
</comment>
<dbReference type="EMBL" id="MF541667">
    <property type="protein sequence ID" value="ATU31799.1"/>
    <property type="molecule type" value="Genomic_DNA"/>
</dbReference>
<dbReference type="GO" id="GO:0009099">
    <property type="term" value="P:L-valine biosynthetic process"/>
    <property type="evidence" value="ECO:0007669"/>
    <property type="project" value="UniProtKB-UniPathway"/>
</dbReference>
<sequence length="367" mass="39706">MSKPVARPLTPSERAERTASTAFGSAFTEHLVSIRWSEEQGWHDAELQPYGPLLLDPATVGLHYGQVVFEGLKAFRSANGRVGVFRPEAHARRLQSSARRLMMPELPEELFLDAVDALVAQDQHWIPDDPQMSLYLRPVLFASEVTLALRPARAYHFLLMAFVTEGYFGPGQRPVRVQVTDTYSRAAAGGTGAAKCAGNYAGSLLPQAAAQEEGYDQVVWLDPVERRWVEELGGMNLFFVYGSGRDARLVTPPLSGSLLAGVTRDALLRLAPALGVPAAERPVSLEDWRSGCASGELTEVFACGTAARITPVGEVGTADGSWTIGDGTTGEVTARLSDALFGIQRGELPDRYSWMRPVEPAPQPAGT</sequence>
<dbReference type="InterPro" id="IPR043131">
    <property type="entry name" value="BCAT-like_N"/>
</dbReference>
<evidence type="ECO:0000256" key="10">
    <source>
        <dbReference type="ARBA" id="ARBA00023304"/>
    </source>
</evidence>
<comment type="catalytic activity">
    <reaction evidence="12 17">
        <text>L-isoleucine + 2-oxoglutarate = (S)-3-methyl-2-oxopentanoate + L-glutamate</text>
        <dbReference type="Rhea" id="RHEA:24801"/>
        <dbReference type="ChEBI" id="CHEBI:16810"/>
        <dbReference type="ChEBI" id="CHEBI:29985"/>
        <dbReference type="ChEBI" id="CHEBI:35146"/>
        <dbReference type="ChEBI" id="CHEBI:58045"/>
        <dbReference type="EC" id="2.6.1.42"/>
    </reaction>
</comment>
<accession>A0A2D3E327</accession>
<dbReference type="UniPathway" id="UPA00047">
    <property type="reaction ID" value="UER00058"/>
</dbReference>
<dbReference type="InterPro" id="IPR001544">
    <property type="entry name" value="Aminotrans_IV"/>
</dbReference>
<evidence type="ECO:0000256" key="9">
    <source>
        <dbReference type="ARBA" id="ARBA00022898"/>
    </source>
</evidence>
<dbReference type="InterPro" id="IPR043132">
    <property type="entry name" value="BCAT-like_C"/>
</dbReference>
<dbReference type="GO" id="GO:0009097">
    <property type="term" value="P:isoleucine biosynthetic process"/>
    <property type="evidence" value="ECO:0007669"/>
    <property type="project" value="UniProtKB-UniPathway"/>
</dbReference>
<evidence type="ECO:0000256" key="4">
    <source>
        <dbReference type="ARBA" id="ARBA00005072"/>
    </source>
</evidence>
<dbReference type="InterPro" id="IPR005786">
    <property type="entry name" value="B_amino_transII"/>
</dbReference>
<evidence type="ECO:0000313" key="18">
    <source>
        <dbReference type="EMBL" id="ATU31799.1"/>
    </source>
</evidence>
<keyword evidence="8 17" id="KW-0808">Transferase</keyword>
<evidence type="ECO:0000256" key="1">
    <source>
        <dbReference type="ARBA" id="ARBA00001933"/>
    </source>
</evidence>
<evidence type="ECO:0000256" key="8">
    <source>
        <dbReference type="ARBA" id="ARBA00022679"/>
    </source>
</evidence>
<dbReference type="PANTHER" id="PTHR11825:SF44">
    <property type="entry name" value="BRANCHED-CHAIN-AMINO-ACID AMINOTRANSFERASE"/>
    <property type="match status" value="1"/>
</dbReference>
<dbReference type="UniPathway" id="UPA00048">
    <property type="reaction ID" value="UER00073"/>
</dbReference>
<evidence type="ECO:0000256" key="6">
    <source>
        <dbReference type="ARBA" id="ARBA00022576"/>
    </source>
</evidence>
<feature type="modified residue" description="N6-(pyridoxal phosphate)lysine" evidence="14">
    <location>
        <position position="195"/>
    </location>
</feature>
<dbReference type="EC" id="2.6.1.42" evidence="17"/>
<evidence type="ECO:0000256" key="2">
    <source>
        <dbReference type="ARBA" id="ARBA00004824"/>
    </source>
</evidence>
<evidence type="ECO:0000256" key="12">
    <source>
        <dbReference type="ARBA" id="ARBA00048798"/>
    </source>
</evidence>
<comment type="catalytic activity">
    <reaction evidence="11 17">
        <text>L-valine + 2-oxoglutarate = 3-methyl-2-oxobutanoate + L-glutamate</text>
        <dbReference type="Rhea" id="RHEA:24813"/>
        <dbReference type="ChEBI" id="CHEBI:11851"/>
        <dbReference type="ChEBI" id="CHEBI:16810"/>
        <dbReference type="ChEBI" id="CHEBI:29985"/>
        <dbReference type="ChEBI" id="CHEBI:57762"/>
        <dbReference type="EC" id="2.6.1.42"/>
    </reaction>
</comment>
<dbReference type="PANTHER" id="PTHR11825">
    <property type="entry name" value="SUBGROUP IIII AMINOTRANSFERASE"/>
    <property type="match status" value="1"/>
</dbReference>
<dbReference type="NCBIfam" id="TIGR01123">
    <property type="entry name" value="ilvE_II"/>
    <property type="match status" value="1"/>
</dbReference>
<reference evidence="18" key="1">
    <citation type="journal article" date="2017" name="J. Nat. Prod.">
        <title>Genomics-Driven Discovery of Chlorinated Cyclic Hexapeptides Ulleungmycins A and B from a Streptomyces Species.</title>
        <authorList>
            <person name="Son S."/>
            <person name="Hong Y.S."/>
            <person name="Jang M."/>
            <person name="Heo K.T."/>
            <person name="Lee B."/>
            <person name="Jang J.P."/>
            <person name="Kim J.W."/>
            <person name="Ryoo I.J."/>
            <person name="Kim W.G."/>
            <person name="Ko S.K."/>
            <person name="Kim B.Y."/>
            <person name="Jang J.H."/>
            <person name="Ahn J.S."/>
        </authorList>
    </citation>
    <scope>NUCLEOTIDE SEQUENCE</scope>
    <source>
        <strain evidence="18">KCB13F003</strain>
    </source>
</reference>
<evidence type="ECO:0000256" key="3">
    <source>
        <dbReference type="ARBA" id="ARBA00004931"/>
    </source>
</evidence>
<protein>
    <recommendedName>
        <fullName evidence="17">Branched-chain-amino-acid aminotransferase</fullName>
        <ecNumber evidence="17">2.6.1.42</ecNumber>
    </recommendedName>
</protein>
<keyword evidence="9 16" id="KW-0663">Pyridoxal phosphate</keyword>
<proteinExistence type="inferred from homology"/>
<dbReference type="InterPro" id="IPR033939">
    <property type="entry name" value="BCAT_family"/>
</dbReference>
<evidence type="ECO:0000256" key="5">
    <source>
        <dbReference type="ARBA" id="ARBA00009320"/>
    </source>
</evidence>
<dbReference type="GO" id="GO:0052655">
    <property type="term" value="F:L-valine-2-oxoglutarate transaminase activity"/>
    <property type="evidence" value="ECO:0007669"/>
    <property type="project" value="RHEA"/>
</dbReference>
<comment type="pathway">
    <text evidence="4">Amino-acid biosynthesis; L-leucine biosynthesis; L-leucine from 3-methyl-2-oxobutanoate: step 4/4.</text>
</comment>
<evidence type="ECO:0000256" key="15">
    <source>
        <dbReference type="RuleBase" id="RU004106"/>
    </source>
</evidence>
<evidence type="ECO:0000256" key="14">
    <source>
        <dbReference type="PIRSR" id="PIRSR006468-1"/>
    </source>
</evidence>
<evidence type="ECO:0000256" key="13">
    <source>
        <dbReference type="ARBA" id="ARBA00049229"/>
    </source>
</evidence>
<keyword evidence="6 17" id="KW-0032">Aminotransferase</keyword>
<dbReference type="NCBIfam" id="NF009897">
    <property type="entry name" value="PRK13357.1"/>
    <property type="match status" value="1"/>
</dbReference>
<dbReference type="GO" id="GO:0052654">
    <property type="term" value="F:L-leucine-2-oxoglutarate transaminase activity"/>
    <property type="evidence" value="ECO:0007669"/>
    <property type="project" value="RHEA"/>
</dbReference>
<dbReference type="GO" id="GO:0009098">
    <property type="term" value="P:L-leucine biosynthetic process"/>
    <property type="evidence" value="ECO:0007669"/>
    <property type="project" value="UniProtKB-UniPathway"/>
</dbReference>
<dbReference type="UniPathway" id="UPA00049">
    <property type="reaction ID" value="UER00062"/>
</dbReference>
<dbReference type="SUPFAM" id="SSF56752">
    <property type="entry name" value="D-aminoacid aminotransferase-like PLP-dependent enzymes"/>
    <property type="match status" value="1"/>
</dbReference>
<evidence type="ECO:0000256" key="7">
    <source>
        <dbReference type="ARBA" id="ARBA00022605"/>
    </source>
</evidence>
<dbReference type="PIRSF" id="PIRSF006468">
    <property type="entry name" value="BCAT1"/>
    <property type="match status" value="1"/>
</dbReference>